<accession>A0A0F9IMR8</accession>
<dbReference type="AlphaFoldDB" id="A0A0F9IMR8"/>
<evidence type="ECO:0000313" key="4">
    <source>
        <dbReference type="EMBL" id="KKM45983.1"/>
    </source>
</evidence>
<evidence type="ECO:0000256" key="1">
    <source>
        <dbReference type="ARBA" id="ARBA00022612"/>
    </source>
</evidence>
<dbReference type="PANTHER" id="PTHR37813">
    <property type="entry name" value="FELS-2 PROPHAGE PROTEIN"/>
    <property type="match status" value="1"/>
</dbReference>
<organism evidence="4">
    <name type="scientific">marine sediment metagenome</name>
    <dbReference type="NCBI Taxonomy" id="412755"/>
    <lineage>
        <taxon>unclassified sequences</taxon>
        <taxon>metagenomes</taxon>
        <taxon>ecological metagenomes</taxon>
    </lineage>
</organism>
<feature type="domain" description="Phage tail tape measure protein" evidence="3">
    <location>
        <begin position="111"/>
        <end position="260"/>
    </location>
</feature>
<keyword evidence="2" id="KW-0812">Transmembrane</keyword>
<evidence type="ECO:0000259" key="3">
    <source>
        <dbReference type="Pfam" id="PF10145"/>
    </source>
</evidence>
<keyword evidence="2" id="KW-1133">Transmembrane helix</keyword>
<proteinExistence type="predicted"/>
<reference evidence="4" key="1">
    <citation type="journal article" date="2015" name="Nature">
        <title>Complex archaea that bridge the gap between prokaryotes and eukaryotes.</title>
        <authorList>
            <person name="Spang A."/>
            <person name="Saw J.H."/>
            <person name="Jorgensen S.L."/>
            <person name="Zaremba-Niedzwiedzka K."/>
            <person name="Martijn J."/>
            <person name="Lind A.E."/>
            <person name="van Eijk R."/>
            <person name="Schleper C."/>
            <person name="Guy L."/>
            <person name="Ettema T.J."/>
        </authorList>
    </citation>
    <scope>NUCLEOTIDE SEQUENCE</scope>
</reference>
<dbReference type="InterPro" id="IPR010090">
    <property type="entry name" value="Phage_tape_meas"/>
</dbReference>
<dbReference type="PANTHER" id="PTHR37813:SF1">
    <property type="entry name" value="FELS-2 PROPHAGE PROTEIN"/>
    <property type="match status" value="1"/>
</dbReference>
<keyword evidence="1" id="KW-1188">Viral release from host cell</keyword>
<name>A0A0F9IMR8_9ZZZZ</name>
<comment type="caution">
    <text evidence="4">The sequence shown here is derived from an EMBL/GenBank/DDBJ whole genome shotgun (WGS) entry which is preliminary data.</text>
</comment>
<gene>
    <name evidence="4" type="ORF">LCGC14_1560110</name>
</gene>
<dbReference type="Pfam" id="PF10145">
    <property type="entry name" value="PhageMin_Tail"/>
    <property type="match status" value="1"/>
</dbReference>
<dbReference type="EMBL" id="LAZR01012040">
    <property type="protein sequence ID" value="KKM45983.1"/>
    <property type="molecule type" value="Genomic_DNA"/>
</dbReference>
<feature type="transmembrane region" description="Helical" evidence="2">
    <location>
        <begin position="46"/>
        <end position="73"/>
    </location>
</feature>
<keyword evidence="2" id="KW-0472">Membrane</keyword>
<dbReference type="NCBIfam" id="TIGR01760">
    <property type="entry name" value="tape_meas_TP901"/>
    <property type="match status" value="1"/>
</dbReference>
<protein>
    <recommendedName>
        <fullName evidence="3">Phage tail tape measure protein domain-containing protein</fullName>
    </recommendedName>
</protein>
<evidence type="ECO:0000256" key="2">
    <source>
        <dbReference type="SAM" id="Phobius"/>
    </source>
</evidence>
<feature type="non-terminal residue" evidence="4">
    <location>
        <position position="292"/>
    </location>
</feature>
<sequence>MALVPLGIEAVAKGVPKFNRDLGKMNKAIGKTGKGIKRMGGLIKTAGLAIAKFGVLAGAAAVAGIAAVGVIALKTAISVESAFAGVAKTTDGLVDEFGQMTIAGKEVFQSFRDLAKEVPITVEELLAIGELAGQLGVPKQALVEFTETVAALGVTTNLTQEAAATALAQIANIFQISAEDMALNTAKVGSALVDLGNNFATTEADILTFAQRIAGAGNIAGLTQADILGIGAAFSSVGIEAESGGTAVQKVLLAMVEAVTTGGKELEVFAKTAGFVLWNLQMLLKRMPRVHS</sequence>